<protein>
    <submittedName>
        <fullName evidence="3">Methionyl-tRNA formyltransferase</fullName>
    </submittedName>
</protein>
<gene>
    <name evidence="3" type="ORF">L3556_03375</name>
</gene>
<dbReference type="PANTHER" id="PTHR11138:SF5">
    <property type="entry name" value="METHIONYL-TRNA FORMYLTRANSFERASE, MITOCHONDRIAL"/>
    <property type="match status" value="1"/>
</dbReference>
<dbReference type="Pfam" id="PF00551">
    <property type="entry name" value="Formyl_trans_N"/>
    <property type="match status" value="1"/>
</dbReference>
<proteinExistence type="predicted"/>
<dbReference type="Proteomes" id="UP001154265">
    <property type="component" value="Unassembled WGS sequence"/>
</dbReference>
<keyword evidence="4" id="KW-1185">Reference proteome</keyword>
<dbReference type="SUPFAM" id="SSF50486">
    <property type="entry name" value="FMT C-terminal domain-like"/>
    <property type="match status" value="1"/>
</dbReference>
<dbReference type="Gene3D" id="3.40.50.12230">
    <property type="match status" value="1"/>
</dbReference>
<reference evidence="3" key="1">
    <citation type="journal article" date="2022" name="Genome Biol. Evol.">
        <title>A New Gene Family Diagnostic for Intracellular Biomineralization of Amorphous Ca Carbonates by Cyanobacteria.</title>
        <authorList>
            <person name="Benzerara K."/>
            <person name="Duprat E."/>
            <person name="Bitard-Feildel T."/>
            <person name="Caumes G."/>
            <person name="Cassier-Chauvat C."/>
            <person name="Chauvat F."/>
            <person name="Dezi M."/>
            <person name="Diop S.I."/>
            <person name="Gaschignard G."/>
            <person name="Gorgen S."/>
            <person name="Gugger M."/>
            <person name="Lopez-Garcia P."/>
            <person name="Millet M."/>
            <person name="Skouri-Panet F."/>
            <person name="Moreira D."/>
            <person name="Callebaut I."/>
        </authorList>
    </citation>
    <scope>NUCLEOTIDE SEQUENCE</scope>
    <source>
        <strain evidence="3">G9</strain>
    </source>
</reference>
<dbReference type="PANTHER" id="PTHR11138">
    <property type="entry name" value="METHIONYL-TRNA FORMYLTRANSFERASE"/>
    <property type="match status" value="1"/>
</dbReference>
<name>A0ABT6EW32_9SYNE</name>
<dbReference type="InterPro" id="IPR011034">
    <property type="entry name" value="Formyl_transferase-like_C_sf"/>
</dbReference>
<dbReference type="InterPro" id="IPR036477">
    <property type="entry name" value="Formyl_transf_N_sf"/>
</dbReference>
<dbReference type="Pfam" id="PF02911">
    <property type="entry name" value="Formyl_trans_C"/>
    <property type="match status" value="1"/>
</dbReference>
<organism evidence="3 4">
    <name type="scientific">Candidatus Synechococcus calcipolaris G9</name>
    <dbReference type="NCBI Taxonomy" id="1497997"/>
    <lineage>
        <taxon>Bacteria</taxon>
        <taxon>Bacillati</taxon>
        <taxon>Cyanobacteriota</taxon>
        <taxon>Cyanophyceae</taxon>
        <taxon>Synechococcales</taxon>
        <taxon>Synechococcaceae</taxon>
        <taxon>Synechococcus</taxon>
    </lineage>
</organism>
<evidence type="ECO:0000313" key="4">
    <source>
        <dbReference type="Proteomes" id="UP001154265"/>
    </source>
</evidence>
<dbReference type="InterPro" id="IPR002376">
    <property type="entry name" value="Formyl_transf_N"/>
</dbReference>
<evidence type="ECO:0000259" key="2">
    <source>
        <dbReference type="Pfam" id="PF02911"/>
    </source>
</evidence>
<dbReference type="EMBL" id="JAKKUT010000002">
    <property type="protein sequence ID" value="MDG2989978.1"/>
    <property type="molecule type" value="Genomic_DNA"/>
</dbReference>
<dbReference type="CDD" id="cd08702">
    <property type="entry name" value="Arna_FMT_C"/>
    <property type="match status" value="1"/>
</dbReference>
<reference evidence="3" key="2">
    <citation type="submission" date="2022-01" db="EMBL/GenBank/DDBJ databases">
        <authorList>
            <person name="Zivanovic Y."/>
            <person name="Moreira D."/>
            <person name="Lopez-Garcia P."/>
        </authorList>
    </citation>
    <scope>NUCLEOTIDE SEQUENCE</scope>
    <source>
        <strain evidence="3">G9</strain>
    </source>
</reference>
<comment type="caution">
    <text evidence="3">The sequence shown here is derived from an EMBL/GenBank/DDBJ whole genome shotgun (WGS) entry which is preliminary data.</text>
</comment>
<sequence length="315" mass="35888">MNIVFIGASQFGLRCLNKIVELNCCNITGVVTAPETFSISYRPEGVTNVLYANFYNYCQIHKTNYIQIKNGMNDSTLFEVVQCWKPQMFIVSGWYHKIPKVWRKLAPAYGLHGSLLPDYSGGAPLVWAIINGEKKTGITFFQLEDGIDNGPIVGQKSVEIDAEDTIKTLYQRVEILGLQLIEEYIPELIQGSATLMQQDETKRRIFPQRSPEDGLINWEWTATQIYNFIRAQTHPYPGAFTMFNGNKLIIWKSRLVNDIYESDDLKTGEVLQVNGSFFVQTGRGIIELLEINYNGNDISKNEIDINIPKETIFYS</sequence>
<accession>A0ABT6EW32</accession>
<evidence type="ECO:0000259" key="1">
    <source>
        <dbReference type="Pfam" id="PF00551"/>
    </source>
</evidence>
<dbReference type="SUPFAM" id="SSF53328">
    <property type="entry name" value="Formyltransferase"/>
    <property type="match status" value="1"/>
</dbReference>
<feature type="domain" description="Formyl transferase N-terminal" evidence="1">
    <location>
        <begin position="69"/>
        <end position="180"/>
    </location>
</feature>
<dbReference type="InterPro" id="IPR005793">
    <property type="entry name" value="Formyl_trans_C"/>
</dbReference>
<evidence type="ECO:0000313" key="3">
    <source>
        <dbReference type="EMBL" id="MDG2989978.1"/>
    </source>
</evidence>
<feature type="domain" description="Formyl transferase C-terminal" evidence="2">
    <location>
        <begin position="210"/>
        <end position="298"/>
    </location>
</feature>
<dbReference type="RefSeq" id="WP_277865902.1">
    <property type="nucleotide sequence ID" value="NZ_JAKKUT010000002.1"/>
</dbReference>